<feature type="transmembrane region" description="Helical" evidence="1">
    <location>
        <begin position="162"/>
        <end position="184"/>
    </location>
</feature>
<proteinExistence type="predicted"/>
<keyword evidence="1" id="KW-0472">Membrane</keyword>
<protein>
    <recommendedName>
        <fullName evidence="4">DUF5317 domain-containing protein</fullName>
    </recommendedName>
</protein>
<reference evidence="2 3" key="1">
    <citation type="submission" date="2016-11" db="EMBL/GenBank/DDBJ databases">
        <authorList>
            <person name="Jaros S."/>
            <person name="Januszkiewicz K."/>
            <person name="Wedrychowicz H."/>
        </authorList>
    </citation>
    <scope>NUCLEOTIDE SEQUENCE [LARGE SCALE GENOMIC DNA]</scope>
    <source>
        <strain evidence="2 3">DSM 13106</strain>
    </source>
</reference>
<dbReference type="EMBL" id="FQXR01000002">
    <property type="protein sequence ID" value="SHH37008.1"/>
    <property type="molecule type" value="Genomic_DNA"/>
</dbReference>
<evidence type="ECO:0000313" key="3">
    <source>
        <dbReference type="Proteomes" id="UP000184389"/>
    </source>
</evidence>
<dbReference type="Pfam" id="PF17248">
    <property type="entry name" value="DUF5317"/>
    <property type="match status" value="1"/>
</dbReference>
<sequence>MFIEFIILSIVIGLIRGGKFSNLFKVNFKKMWLLIAALIIQYLLIVINFMDEVNYIDKLFRYMNKLAIISYVLLLIGIIMNLRYKSLWVVLGGAILNFTVMAANNWKRPILLEGIGLEGFERFHRLLEQGNLPLYTTITQGTKLSVLGDIIIVPKPYPYPHIFSIGDLIISLGLFTLIQEIMFFGNKYSGSRYNYIGRI</sequence>
<keyword evidence="1" id="KW-0812">Transmembrane</keyword>
<evidence type="ECO:0000313" key="2">
    <source>
        <dbReference type="EMBL" id="SHH37008.1"/>
    </source>
</evidence>
<evidence type="ECO:0008006" key="4">
    <source>
        <dbReference type="Google" id="ProtNLM"/>
    </source>
</evidence>
<dbReference type="OrthoDB" id="37447at2"/>
<organism evidence="2 3">
    <name type="scientific">Sporanaerobacter acetigenes DSM 13106</name>
    <dbReference type="NCBI Taxonomy" id="1123281"/>
    <lineage>
        <taxon>Bacteria</taxon>
        <taxon>Bacillati</taxon>
        <taxon>Bacillota</taxon>
        <taxon>Tissierellia</taxon>
        <taxon>Tissierellales</taxon>
        <taxon>Sporanaerobacteraceae</taxon>
        <taxon>Sporanaerobacter</taxon>
    </lineage>
</organism>
<accession>A0A1M5SFF3</accession>
<feature type="transmembrane region" description="Helical" evidence="1">
    <location>
        <begin position="6"/>
        <end position="24"/>
    </location>
</feature>
<dbReference type="AlphaFoldDB" id="A0A1M5SFF3"/>
<gene>
    <name evidence="2" type="ORF">SAMN02745180_00152</name>
</gene>
<keyword evidence="3" id="KW-1185">Reference proteome</keyword>
<feature type="transmembrane region" description="Helical" evidence="1">
    <location>
        <begin position="31"/>
        <end position="50"/>
    </location>
</feature>
<name>A0A1M5SFF3_9FIRM</name>
<keyword evidence="1" id="KW-1133">Transmembrane helix</keyword>
<evidence type="ECO:0000256" key="1">
    <source>
        <dbReference type="SAM" id="Phobius"/>
    </source>
</evidence>
<dbReference type="InterPro" id="IPR035168">
    <property type="entry name" value="DUF5317"/>
</dbReference>
<dbReference type="STRING" id="1123281.SAMN02745180_00152"/>
<feature type="transmembrane region" description="Helical" evidence="1">
    <location>
        <begin position="62"/>
        <end position="80"/>
    </location>
</feature>
<dbReference type="Proteomes" id="UP000184389">
    <property type="component" value="Unassembled WGS sequence"/>
</dbReference>
<dbReference type="RefSeq" id="WP_072742622.1">
    <property type="nucleotide sequence ID" value="NZ_FQXR01000002.1"/>
</dbReference>
<feature type="transmembrane region" description="Helical" evidence="1">
    <location>
        <begin position="87"/>
        <end position="106"/>
    </location>
</feature>